<evidence type="ECO:0000256" key="1">
    <source>
        <dbReference type="SAM" id="Phobius"/>
    </source>
</evidence>
<keyword evidence="3" id="KW-1185">Reference proteome</keyword>
<reference evidence="2" key="1">
    <citation type="journal article" date="2013" name="Nat. Commun.">
        <title>Whole-genome sequencing of Oryza brachyantha reveals mechanisms underlying Oryza genome evolution.</title>
        <authorList>
            <person name="Chen J."/>
            <person name="Huang Q."/>
            <person name="Gao D."/>
            <person name="Wang J."/>
            <person name="Lang Y."/>
            <person name="Liu T."/>
            <person name="Li B."/>
            <person name="Bai Z."/>
            <person name="Luis Goicoechea J."/>
            <person name="Liang C."/>
            <person name="Chen C."/>
            <person name="Zhang W."/>
            <person name="Sun S."/>
            <person name="Liao Y."/>
            <person name="Zhang X."/>
            <person name="Yang L."/>
            <person name="Song C."/>
            <person name="Wang M."/>
            <person name="Shi J."/>
            <person name="Liu G."/>
            <person name="Liu J."/>
            <person name="Zhou H."/>
            <person name="Zhou W."/>
            <person name="Yu Q."/>
            <person name="An N."/>
            <person name="Chen Y."/>
            <person name="Cai Q."/>
            <person name="Wang B."/>
            <person name="Liu B."/>
            <person name="Min J."/>
            <person name="Huang Y."/>
            <person name="Wu H."/>
            <person name="Li Z."/>
            <person name="Zhang Y."/>
            <person name="Yin Y."/>
            <person name="Song W."/>
            <person name="Jiang J."/>
            <person name="Jackson S.A."/>
            <person name="Wing R.A."/>
            <person name="Wang J."/>
            <person name="Chen M."/>
        </authorList>
    </citation>
    <scope>NUCLEOTIDE SEQUENCE [LARGE SCALE GENOMIC DNA]</scope>
    <source>
        <strain evidence="2">cv. IRGC 101232</strain>
    </source>
</reference>
<keyword evidence="1" id="KW-0812">Transmembrane</keyword>
<reference evidence="2" key="2">
    <citation type="submission" date="2013-04" db="UniProtKB">
        <authorList>
            <consortium name="EnsemblPlants"/>
        </authorList>
    </citation>
    <scope>IDENTIFICATION</scope>
</reference>
<proteinExistence type="predicted"/>
<feature type="transmembrane region" description="Helical" evidence="1">
    <location>
        <begin position="25"/>
        <end position="49"/>
    </location>
</feature>
<accession>J3MYH7</accession>
<sequence>MQAHCRFLQAWNDGWPEEQNRYDCLSYIFSLLLILINNIVITQVFLSMLNNLRAKTAWRRCCGVLHFKKGAGVIECCRHGVVQAAASRRRKREMLLLELRLFTRMQTKSQSGSRQAQA</sequence>
<organism evidence="2">
    <name type="scientific">Oryza brachyantha</name>
    <name type="common">malo sina</name>
    <dbReference type="NCBI Taxonomy" id="4533"/>
    <lineage>
        <taxon>Eukaryota</taxon>
        <taxon>Viridiplantae</taxon>
        <taxon>Streptophyta</taxon>
        <taxon>Embryophyta</taxon>
        <taxon>Tracheophyta</taxon>
        <taxon>Spermatophyta</taxon>
        <taxon>Magnoliopsida</taxon>
        <taxon>Liliopsida</taxon>
        <taxon>Poales</taxon>
        <taxon>Poaceae</taxon>
        <taxon>BOP clade</taxon>
        <taxon>Oryzoideae</taxon>
        <taxon>Oryzeae</taxon>
        <taxon>Oryzinae</taxon>
        <taxon>Oryza</taxon>
    </lineage>
</organism>
<keyword evidence="1" id="KW-1133">Transmembrane helix</keyword>
<dbReference type="HOGENOM" id="CLU_2076735_0_0_1"/>
<name>J3MYH7_ORYBR</name>
<protein>
    <submittedName>
        <fullName evidence="2">Uncharacterized protein</fullName>
    </submittedName>
</protein>
<dbReference type="Gramene" id="OB09G20560.1">
    <property type="protein sequence ID" value="OB09G20560.1"/>
    <property type="gene ID" value="OB09G20560"/>
</dbReference>
<evidence type="ECO:0000313" key="2">
    <source>
        <dbReference type="EnsemblPlants" id="OB09G20560.1"/>
    </source>
</evidence>
<dbReference type="Proteomes" id="UP000006038">
    <property type="component" value="Chromosome 9"/>
</dbReference>
<dbReference type="AlphaFoldDB" id="J3MYH7"/>
<dbReference type="EnsemblPlants" id="OB09G20560.1">
    <property type="protein sequence ID" value="OB09G20560.1"/>
    <property type="gene ID" value="OB09G20560"/>
</dbReference>
<evidence type="ECO:0000313" key="3">
    <source>
        <dbReference type="Proteomes" id="UP000006038"/>
    </source>
</evidence>
<keyword evidence="1" id="KW-0472">Membrane</keyword>